<dbReference type="InterPro" id="IPR050963">
    <property type="entry name" value="Sirohydro_Cobaltochel/CbiX"/>
</dbReference>
<dbReference type="CDD" id="cd03414">
    <property type="entry name" value="CbiX_SirB_C"/>
    <property type="match status" value="1"/>
</dbReference>
<protein>
    <submittedName>
        <fullName evidence="3">Sirohydrochlorin chelatase</fullName>
    </submittedName>
</protein>
<proteinExistence type="predicted"/>
<dbReference type="GO" id="GO:0046872">
    <property type="term" value="F:metal ion binding"/>
    <property type="evidence" value="ECO:0007669"/>
    <property type="project" value="UniProtKB-KW"/>
</dbReference>
<evidence type="ECO:0000313" key="3">
    <source>
        <dbReference type="EMBL" id="RXJ04084.1"/>
    </source>
</evidence>
<dbReference type="Proteomes" id="UP000290649">
    <property type="component" value="Unassembled WGS sequence"/>
</dbReference>
<comment type="caution">
    <text evidence="3">The sequence shown here is derived from an EMBL/GenBank/DDBJ whole genome shotgun (WGS) entry which is preliminary data.</text>
</comment>
<accession>A0A4Q0VWR5</accession>
<dbReference type="InterPro" id="IPR002762">
    <property type="entry name" value="CbiX-like"/>
</dbReference>
<keyword evidence="2" id="KW-0456">Lyase</keyword>
<reference evidence="3 4" key="1">
    <citation type="journal article" date="2019" name="Int. J. Syst. Evol. Microbiol.">
        <title>Anaerobacillus alkaliphilus sp. nov., a novel alkaliphilic and moderately halophilic bacterium.</title>
        <authorList>
            <person name="Borsodi A.K."/>
            <person name="Aszalos J.M."/>
            <person name="Bihari P."/>
            <person name="Nagy I."/>
            <person name="Schumann P."/>
            <person name="Sproer C."/>
            <person name="Kovacs A.L."/>
            <person name="Boka K."/>
            <person name="Dobosy P."/>
            <person name="Ovari M."/>
            <person name="Szili-Kovacs T."/>
            <person name="Toth E."/>
        </authorList>
    </citation>
    <scope>NUCLEOTIDE SEQUENCE [LARGE SCALE GENOMIC DNA]</scope>
    <source>
        <strain evidence="3 4">B16-10</strain>
    </source>
</reference>
<dbReference type="PANTHER" id="PTHR33542">
    <property type="entry name" value="SIROHYDROCHLORIN FERROCHELATASE, CHLOROPLASTIC"/>
    <property type="match status" value="1"/>
</dbReference>
<organism evidence="3 4">
    <name type="scientific">Anaerobacillus alkaliphilus</name>
    <dbReference type="NCBI Taxonomy" id="1548597"/>
    <lineage>
        <taxon>Bacteria</taxon>
        <taxon>Bacillati</taxon>
        <taxon>Bacillota</taxon>
        <taxon>Bacilli</taxon>
        <taxon>Bacillales</taxon>
        <taxon>Bacillaceae</taxon>
        <taxon>Anaerobacillus</taxon>
    </lineage>
</organism>
<dbReference type="PROSITE" id="PS51257">
    <property type="entry name" value="PROKAR_LIPOPROTEIN"/>
    <property type="match status" value="1"/>
</dbReference>
<dbReference type="EMBL" id="QOUX01000001">
    <property type="protein sequence ID" value="RXJ04084.1"/>
    <property type="molecule type" value="Genomic_DNA"/>
</dbReference>
<evidence type="ECO:0000256" key="2">
    <source>
        <dbReference type="ARBA" id="ARBA00023239"/>
    </source>
</evidence>
<dbReference type="OrthoDB" id="9797895at2"/>
<dbReference type="SUPFAM" id="SSF53800">
    <property type="entry name" value="Chelatase"/>
    <property type="match status" value="1"/>
</dbReference>
<dbReference type="AlphaFoldDB" id="A0A4Q0VWR5"/>
<keyword evidence="1" id="KW-0479">Metal-binding</keyword>
<evidence type="ECO:0000313" key="4">
    <source>
        <dbReference type="Proteomes" id="UP000290649"/>
    </source>
</evidence>
<dbReference type="Pfam" id="PF01903">
    <property type="entry name" value="CbiX"/>
    <property type="match status" value="2"/>
</dbReference>
<dbReference type="PANTHER" id="PTHR33542:SF3">
    <property type="entry name" value="SIROHYDROCHLORIN FERROCHELATASE, CHLOROPLASTIC"/>
    <property type="match status" value="1"/>
</dbReference>
<dbReference type="RefSeq" id="WP_129076432.1">
    <property type="nucleotide sequence ID" value="NZ_QOUX01000001.1"/>
</dbReference>
<evidence type="ECO:0000256" key="1">
    <source>
        <dbReference type="ARBA" id="ARBA00022723"/>
    </source>
</evidence>
<dbReference type="GO" id="GO:0016829">
    <property type="term" value="F:lyase activity"/>
    <property type="evidence" value="ECO:0007669"/>
    <property type="project" value="UniProtKB-KW"/>
</dbReference>
<name>A0A4Q0VWR5_9BACI</name>
<dbReference type="Gene3D" id="3.40.50.1400">
    <property type="match status" value="2"/>
</dbReference>
<keyword evidence="4" id="KW-1185">Reference proteome</keyword>
<dbReference type="CDD" id="cd03416">
    <property type="entry name" value="CbiX_SirB_N"/>
    <property type="match status" value="1"/>
</dbReference>
<sequence>MRAVLFVGHGSRSKRSNEQFIQFANAVGASCKAPLFRYAFLELADPSILDEIKVCVEKGATEIIVFPLLLFTAGHAKVDIPNEIDKGKVLFPDVTFTMEKPLGIQEVLISILEKRLSEKNYINQQNSLVILVGRGSNDESAINDFEKVGELLRERLHTSHVRTSYLVGGHTSFEDSIRQAHESSYENIYVLPYLLFKGVLLTQMEVFVRKLNDERFSMCQSIGADETVVNLVSTIINHEI</sequence>
<gene>
    <name evidence="3" type="ORF">DS745_01480</name>
</gene>